<name>A0A6L5BBA3_APIGR</name>
<sequence>DKVLDGEAIRQYGLSCGWSLPAWIYVFFKDVGRILVGLVISYAGGIRKGFIIVFAFLVLSRLYCSS</sequence>
<evidence type="ECO:0000256" key="5">
    <source>
        <dbReference type="SAM" id="Phobius"/>
    </source>
</evidence>
<evidence type="ECO:0000256" key="3">
    <source>
        <dbReference type="ARBA" id="ARBA00022989"/>
    </source>
</evidence>
<dbReference type="AlphaFoldDB" id="A0A6L5BBA3"/>
<dbReference type="Proteomes" id="UP000593563">
    <property type="component" value="Unassembled WGS sequence"/>
</dbReference>
<evidence type="ECO:0000256" key="2">
    <source>
        <dbReference type="ARBA" id="ARBA00022692"/>
    </source>
</evidence>
<evidence type="ECO:0000256" key="4">
    <source>
        <dbReference type="ARBA" id="ARBA00023136"/>
    </source>
</evidence>
<accession>A0A6L5BBA3</accession>
<dbReference type="EMBL" id="WRXP01000619">
    <property type="protein sequence ID" value="KAF1002685.1"/>
    <property type="molecule type" value="Genomic_DNA"/>
</dbReference>
<dbReference type="GO" id="GO:0000139">
    <property type="term" value="C:Golgi membrane"/>
    <property type="evidence" value="ECO:0007669"/>
    <property type="project" value="InterPro"/>
</dbReference>
<feature type="non-terminal residue" evidence="6">
    <location>
        <position position="1"/>
    </location>
</feature>
<keyword evidence="2 5" id="KW-0812">Transmembrane</keyword>
<dbReference type="Pfam" id="PF04142">
    <property type="entry name" value="Nuc_sug_transp"/>
    <property type="match status" value="1"/>
</dbReference>
<reference evidence="6" key="1">
    <citation type="submission" date="2020-01" db="EMBL/GenBank/DDBJ databases">
        <title>The Celery Genome Sequence Reveals Sequential Paleo-tetraploidization, Resistance Gene Elimination, Karyotype Evolution, and Functional Innovation in Apiales.</title>
        <authorList>
            <person name="Song X."/>
        </authorList>
    </citation>
    <scope>NUCLEOTIDE SEQUENCE</scope>
    <source>
        <tissue evidence="6">Leaf</tissue>
    </source>
</reference>
<gene>
    <name evidence="6" type="ORF">AG4045_020693</name>
</gene>
<feature type="transmembrane region" description="Helical" evidence="5">
    <location>
        <begin position="34"/>
        <end position="59"/>
    </location>
</feature>
<keyword evidence="3 5" id="KW-1133">Transmembrane helix</keyword>
<proteinExistence type="predicted"/>
<dbReference type="GO" id="GO:0015165">
    <property type="term" value="F:pyrimidine nucleotide-sugar transmembrane transporter activity"/>
    <property type="evidence" value="ECO:0007669"/>
    <property type="project" value="InterPro"/>
</dbReference>
<comment type="caution">
    <text evidence="6">The sequence shown here is derived from an EMBL/GenBank/DDBJ whole genome shotgun (WGS) entry which is preliminary data.</text>
</comment>
<organism evidence="6 7">
    <name type="scientific">Apium graveolens</name>
    <name type="common">Celery</name>
    <dbReference type="NCBI Taxonomy" id="4045"/>
    <lineage>
        <taxon>Eukaryota</taxon>
        <taxon>Viridiplantae</taxon>
        <taxon>Streptophyta</taxon>
        <taxon>Embryophyta</taxon>
        <taxon>Tracheophyta</taxon>
        <taxon>Spermatophyta</taxon>
        <taxon>Magnoliopsida</taxon>
        <taxon>eudicotyledons</taxon>
        <taxon>Gunneridae</taxon>
        <taxon>Pentapetalae</taxon>
        <taxon>asterids</taxon>
        <taxon>campanulids</taxon>
        <taxon>Apiales</taxon>
        <taxon>Apiaceae</taxon>
        <taxon>Apioideae</taxon>
        <taxon>apioid superclade</taxon>
        <taxon>Apieae</taxon>
        <taxon>Apium</taxon>
    </lineage>
</organism>
<keyword evidence="7" id="KW-1185">Reference proteome</keyword>
<evidence type="ECO:0000256" key="1">
    <source>
        <dbReference type="ARBA" id="ARBA00004141"/>
    </source>
</evidence>
<evidence type="ECO:0000313" key="6">
    <source>
        <dbReference type="EMBL" id="KAF1002685.1"/>
    </source>
</evidence>
<comment type="subcellular location">
    <subcellularLocation>
        <location evidence="1">Membrane</location>
        <topology evidence="1">Multi-pass membrane protein</topology>
    </subcellularLocation>
</comment>
<dbReference type="InterPro" id="IPR007271">
    <property type="entry name" value="Nuc_sug_transpt"/>
</dbReference>
<evidence type="ECO:0000313" key="7">
    <source>
        <dbReference type="Proteomes" id="UP000593563"/>
    </source>
</evidence>
<keyword evidence="4 5" id="KW-0472">Membrane</keyword>
<protein>
    <submittedName>
        <fullName evidence="6">Uncharacterized protein</fullName>
    </submittedName>
</protein>